<dbReference type="InterPro" id="IPR029044">
    <property type="entry name" value="Nucleotide-diphossugar_trans"/>
</dbReference>
<keyword evidence="6 7" id="KW-0472">Membrane</keyword>
<organism evidence="8 9">
    <name type="scientific">candidate division WWE3 bacterium GW2011_GWE1_41_27</name>
    <dbReference type="NCBI Taxonomy" id="1619131"/>
    <lineage>
        <taxon>Bacteria</taxon>
        <taxon>Katanobacteria</taxon>
    </lineage>
</organism>
<feature type="transmembrane region" description="Helical" evidence="7">
    <location>
        <begin position="20"/>
        <end position="41"/>
    </location>
</feature>
<evidence type="ECO:0000313" key="8">
    <source>
        <dbReference type="EMBL" id="KKS07712.1"/>
    </source>
</evidence>
<protein>
    <submittedName>
        <fullName evidence="8">Cellulose synthase (UDP-forming)</fullName>
    </submittedName>
</protein>
<evidence type="ECO:0000256" key="5">
    <source>
        <dbReference type="ARBA" id="ARBA00022989"/>
    </source>
</evidence>
<dbReference type="SUPFAM" id="SSF53448">
    <property type="entry name" value="Nucleotide-diphospho-sugar transferases"/>
    <property type="match status" value="1"/>
</dbReference>
<dbReference type="PANTHER" id="PTHR43867">
    <property type="entry name" value="CELLULOSE SYNTHASE CATALYTIC SUBUNIT A [UDP-FORMING]"/>
    <property type="match status" value="1"/>
</dbReference>
<evidence type="ECO:0000256" key="6">
    <source>
        <dbReference type="ARBA" id="ARBA00023136"/>
    </source>
</evidence>
<proteinExistence type="predicted"/>
<comment type="subcellular location">
    <subcellularLocation>
        <location evidence="1">Membrane</location>
        <topology evidence="1">Multi-pass membrane protein</topology>
    </subcellularLocation>
</comment>
<dbReference type="GO" id="GO:0016758">
    <property type="term" value="F:hexosyltransferase activity"/>
    <property type="evidence" value="ECO:0007669"/>
    <property type="project" value="TreeGrafter"/>
</dbReference>
<dbReference type="PANTHER" id="PTHR43867:SF2">
    <property type="entry name" value="CELLULOSE SYNTHASE CATALYTIC SUBUNIT A [UDP-FORMING]"/>
    <property type="match status" value="1"/>
</dbReference>
<name>A0A0G0W6P5_UNCKA</name>
<reference evidence="8 9" key="1">
    <citation type="journal article" date="2015" name="Nature">
        <title>rRNA introns, odd ribosomes, and small enigmatic genomes across a large radiation of phyla.</title>
        <authorList>
            <person name="Brown C.T."/>
            <person name="Hug L.A."/>
            <person name="Thomas B.C."/>
            <person name="Sharon I."/>
            <person name="Castelle C.J."/>
            <person name="Singh A."/>
            <person name="Wilkins M.J."/>
            <person name="Williams K.H."/>
            <person name="Banfield J.F."/>
        </authorList>
    </citation>
    <scope>NUCLEOTIDE SEQUENCE [LARGE SCALE GENOMIC DNA]</scope>
</reference>
<dbReference type="AlphaFoldDB" id="A0A0G0W6P5"/>
<feature type="transmembrane region" description="Helical" evidence="7">
    <location>
        <begin position="378"/>
        <end position="396"/>
    </location>
</feature>
<evidence type="ECO:0000313" key="9">
    <source>
        <dbReference type="Proteomes" id="UP000034544"/>
    </source>
</evidence>
<evidence type="ECO:0000256" key="7">
    <source>
        <dbReference type="SAM" id="Phobius"/>
    </source>
</evidence>
<accession>A0A0G0W6P5</accession>
<feature type="transmembrane region" description="Helical" evidence="7">
    <location>
        <begin position="478"/>
        <end position="496"/>
    </location>
</feature>
<dbReference type="CDD" id="cd06421">
    <property type="entry name" value="CESA_CelA_like"/>
    <property type="match status" value="1"/>
</dbReference>
<comment type="caution">
    <text evidence="8">The sequence shown here is derived from an EMBL/GenBank/DDBJ whole genome shotgun (WGS) entry which is preliminary data.</text>
</comment>
<dbReference type="Proteomes" id="UP000034544">
    <property type="component" value="Unassembled WGS sequence"/>
</dbReference>
<dbReference type="EMBL" id="LCBF01000003">
    <property type="protein sequence ID" value="KKS07712.1"/>
    <property type="molecule type" value="Genomic_DNA"/>
</dbReference>
<evidence type="ECO:0000256" key="4">
    <source>
        <dbReference type="ARBA" id="ARBA00022692"/>
    </source>
</evidence>
<evidence type="ECO:0000256" key="3">
    <source>
        <dbReference type="ARBA" id="ARBA00022679"/>
    </source>
</evidence>
<evidence type="ECO:0000256" key="1">
    <source>
        <dbReference type="ARBA" id="ARBA00004141"/>
    </source>
</evidence>
<keyword evidence="2" id="KW-0328">Glycosyltransferase</keyword>
<keyword evidence="5 7" id="KW-1133">Transmembrane helix</keyword>
<sequence length="554" mass="63036">MTLPKKLKTSYETIYSDVEVSKPFMILTSLAILFYFTWWLDFSNAGNFFLYSLLVIGEIYHVWQALGYVYTIWDQRRPLSKIISTRKRQPPVDVFITVCGEPPEIVEKTIKAATSMRYKNYKVFVLNDGMSRNLPGWREINEIAAKYGAIPITRENNYGAKAGNINHALRQTTAPFFAVFDADHRPYKDFLLRVMSYFTDEKMAVVQTPQYYSNSGNSFLTQAAWEQQELFFGPICRGKNRLNATFWCGTNAVIRRTALESIDGIPEDNIAEDFLASLKMHEKGWKSVYVPKVLAEGLAPHNLGNYVLQQFRWARGSSEIMFKHNPIFSRGLTWGQKIQYLYSSSYYLNGFVILIDALIPIYVLFSGALPVKAGTSDFMLYFFPFIFSTLHLLMLSTENTVTYRAIQLSVSSFYVFIKAVLSTIFGVKAKFNITSKSEETGNFLFLVIPHLAYAALGVAAIIYAFAKNGFVPSILTNASWIIFNIAFFFGFVRVAYPWKLLLIKSLSKLKSLNLRFLSGTELPATNLIVTNNTATVVANSDVHEKSAVYEEKRK</sequence>
<dbReference type="InterPro" id="IPR050321">
    <property type="entry name" value="Glycosyltr_2/OpgH_subfam"/>
</dbReference>
<dbReference type="Gene3D" id="3.90.550.10">
    <property type="entry name" value="Spore Coat Polysaccharide Biosynthesis Protein SpsA, Chain A"/>
    <property type="match status" value="1"/>
</dbReference>
<feature type="transmembrane region" description="Helical" evidence="7">
    <location>
        <begin position="48"/>
        <end position="73"/>
    </location>
</feature>
<keyword evidence="3" id="KW-0808">Transferase</keyword>
<evidence type="ECO:0000256" key="2">
    <source>
        <dbReference type="ARBA" id="ARBA00022676"/>
    </source>
</evidence>
<dbReference type="GO" id="GO:0005886">
    <property type="term" value="C:plasma membrane"/>
    <property type="evidence" value="ECO:0007669"/>
    <property type="project" value="TreeGrafter"/>
</dbReference>
<feature type="transmembrane region" description="Helical" evidence="7">
    <location>
        <begin position="346"/>
        <end position="366"/>
    </location>
</feature>
<feature type="transmembrane region" description="Helical" evidence="7">
    <location>
        <begin position="443"/>
        <end position="466"/>
    </location>
</feature>
<keyword evidence="4 7" id="KW-0812">Transmembrane</keyword>
<dbReference type="Pfam" id="PF13641">
    <property type="entry name" value="Glyco_tranf_2_3"/>
    <property type="match status" value="1"/>
</dbReference>
<gene>
    <name evidence="8" type="ORF">UU59_C0003G0012</name>
</gene>